<dbReference type="OrthoDB" id="2425381at2"/>
<keyword evidence="3" id="KW-1185">Reference proteome</keyword>
<comment type="caution">
    <text evidence="2">The sequence shown here is derived from an EMBL/GenBank/DDBJ whole genome shotgun (WGS) entry which is preliminary data.</text>
</comment>
<gene>
    <name evidence="2" type="ORF">N781_15380</name>
</gene>
<dbReference type="Pfam" id="PF13508">
    <property type="entry name" value="Acetyltransf_7"/>
    <property type="match status" value="1"/>
</dbReference>
<keyword evidence="2" id="KW-0808">Transferase</keyword>
<dbReference type="CDD" id="cd04301">
    <property type="entry name" value="NAT_SF"/>
    <property type="match status" value="1"/>
</dbReference>
<evidence type="ECO:0000313" key="3">
    <source>
        <dbReference type="Proteomes" id="UP000030528"/>
    </source>
</evidence>
<dbReference type="RefSeq" id="WP_026800191.1">
    <property type="nucleotide sequence ID" value="NZ_AULI01000007.1"/>
</dbReference>
<dbReference type="eggNOG" id="COG0456">
    <property type="taxonomic scope" value="Bacteria"/>
</dbReference>
<dbReference type="STRING" id="1385510.GCA_000425205_01781"/>
<proteinExistence type="predicted"/>
<dbReference type="Proteomes" id="UP000030528">
    <property type="component" value="Unassembled WGS sequence"/>
</dbReference>
<dbReference type="Gene3D" id="3.40.630.30">
    <property type="match status" value="1"/>
</dbReference>
<evidence type="ECO:0000313" key="2">
    <source>
        <dbReference type="EMBL" id="KGX92695.1"/>
    </source>
</evidence>
<dbReference type="AlphaFoldDB" id="A0A0A5GNF2"/>
<sequence>MNWYEKLNEYFPIEEMKSKKHMELLLKERSDVYYKDESPDHVMMYGEFDTFLFIDYVWVSSNARGKGIGHQLIEKLKSKGKPIILEVEPVDYEDTDTEKRLRFYQKEGFQHATSIGYARKSLATNEINHMEILYWSPEHEPESSIYEKMKMMYKNIHAYKDKEIYGKSYQSADEVLTLDENRDMENILAELKATK</sequence>
<feature type="domain" description="N-acetyltransferase" evidence="1">
    <location>
        <begin position="47"/>
        <end position="110"/>
    </location>
</feature>
<dbReference type="GO" id="GO:0016747">
    <property type="term" value="F:acyltransferase activity, transferring groups other than amino-acyl groups"/>
    <property type="evidence" value="ECO:0007669"/>
    <property type="project" value="InterPro"/>
</dbReference>
<organism evidence="2 3">
    <name type="scientific">Pontibacillus halophilus JSM 076056 = DSM 19796</name>
    <dbReference type="NCBI Taxonomy" id="1385510"/>
    <lineage>
        <taxon>Bacteria</taxon>
        <taxon>Bacillati</taxon>
        <taxon>Bacillota</taxon>
        <taxon>Bacilli</taxon>
        <taxon>Bacillales</taxon>
        <taxon>Bacillaceae</taxon>
        <taxon>Pontibacillus</taxon>
    </lineage>
</organism>
<reference evidence="2 3" key="1">
    <citation type="submission" date="2013-08" db="EMBL/GenBank/DDBJ databases">
        <authorList>
            <person name="Huang J."/>
            <person name="Wang G."/>
        </authorList>
    </citation>
    <scope>NUCLEOTIDE SEQUENCE [LARGE SCALE GENOMIC DNA]</scope>
    <source>
        <strain evidence="2 3">JSM 076056</strain>
    </source>
</reference>
<dbReference type="InterPro" id="IPR000182">
    <property type="entry name" value="GNAT_dom"/>
</dbReference>
<accession>A0A0A5GNF2</accession>
<name>A0A0A5GNF2_9BACI</name>
<dbReference type="InterPro" id="IPR016181">
    <property type="entry name" value="Acyl_CoA_acyltransferase"/>
</dbReference>
<protein>
    <submittedName>
        <fullName evidence="2">Acetyltransferase</fullName>
    </submittedName>
</protein>
<dbReference type="EMBL" id="AVPE01000005">
    <property type="protein sequence ID" value="KGX92695.1"/>
    <property type="molecule type" value="Genomic_DNA"/>
</dbReference>
<dbReference type="SUPFAM" id="SSF55729">
    <property type="entry name" value="Acyl-CoA N-acyltransferases (Nat)"/>
    <property type="match status" value="1"/>
</dbReference>
<evidence type="ECO:0000259" key="1">
    <source>
        <dbReference type="Pfam" id="PF13508"/>
    </source>
</evidence>